<protein>
    <submittedName>
        <fullName evidence="2">Uncharacterized protein</fullName>
    </submittedName>
</protein>
<evidence type="ECO:0000313" key="3">
    <source>
        <dbReference type="Proteomes" id="UP001056685"/>
    </source>
</evidence>
<gene>
    <name evidence="2" type="ORF">KABACHOK_03300</name>
</gene>
<feature type="region of interest" description="Disordered" evidence="1">
    <location>
        <begin position="367"/>
        <end position="399"/>
    </location>
</feature>
<sequence>MTDTTATPPAPAAMPIAFMIGKERVSFVLNSRHRSYHLKSQQGQDLVALLRAEPQDVERIGELADIITYIAKQSNGRVTVDDCDRLRLDGKLIDYGLSGRMAQVVEAGVPFDALSRFIEKVSENPDKTVAEDLYRFMEKGGIPLTPDGNILVFKKVDPNYYSYASGTTMARATLADGTVKEMTGKVLYPLGGYVEMDREDCDPNRQRTCSKGLHGCSPEYLNFWYKQAGIVLIGEVDPKDVTAIPADHNDQKLRCCRMKIVGEIPEDDAKTHFPSVVERRYETTYPTWDLSDDGRRAGGPALDAEGRTQAWIKRDDAMVWDVEGEADDEGAEPTAPADAVNDRIPAEPDALEGHTPLQFVATDEDDNEFDAWGCGEGEGLTAGRQDKANGYPADDTILSEPRNLDADDLKYYREGYADGYARGYAEPADETLADADGEGRWTLARVLQEARKAGSDEAKNNAVADLDYTNDPWDANALATLSEWLNDVLPDDANTEDHAFIKAFERAYRDAYHTAWNAHEDAAA</sequence>
<accession>A0A9E7MR26</accession>
<dbReference type="EMBL" id="ON529852">
    <property type="protein sequence ID" value="USN14166.1"/>
    <property type="molecule type" value="Genomic_DNA"/>
</dbReference>
<keyword evidence="3" id="KW-1185">Reference proteome</keyword>
<evidence type="ECO:0000313" key="2">
    <source>
        <dbReference type="EMBL" id="USN14166.1"/>
    </source>
</evidence>
<name>A0A9E7MR26_9CAUD</name>
<organism evidence="2 3">
    <name type="scientific">Brevundimonas phage vB_BpoS-Kabachok</name>
    <dbReference type="NCBI Taxonomy" id="2948600"/>
    <lineage>
        <taxon>Viruses</taxon>
        <taxon>Duplodnaviria</taxon>
        <taxon>Heunggongvirae</taxon>
        <taxon>Uroviricota</taxon>
        <taxon>Caudoviricetes</taxon>
        <taxon>Jeanschmidtviridae</taxon>
        <taxon>Marchewkavirus</taxon>
        <taxon>Marchewkavirus kabachok</taxon>
    </lineage>
</organism>
<proteinExistence type="predicted"/>
<dbReference type="Proteomes" id="UP001056685">
    <property type="component" value="Segment"/>
</dbReference>
<evidence type="ECO:0000256" key="1">
    <source>
        <dbReference type="SAM" id="MobiDB-lite"/>
    </source>
</evidence>
<reference evidence="2" key="1">
    <citation type="submission" date="2022-05" db="EMBL/GenBank/DDBJ databases">
        <authorList>
            <person name="Friedrich I."/>
            <person name="Poehlein A."/>
            <person name="Schneider D."/>
            <person name="Hertel R."/>
            <person name="Daniel R."/>
        </authorList>
    </citation>
    <scope>NUCLEOTIDE SEQUENCE</scope>
</reference>